<evidence type="ECO:0000256" key="1">
    <source>
        <dbReference type="SAM" id="MobiDB-lite"/>
    </source>
</evidence>
<dbReference type="Gene3D" id="3.40.140.120">
    <property type="match status" value="1"/>
</dbReference>
<name>A0A8B2NM06_9HYPH</name>
<sequence>MFGLDWLFTTSTNTGIAVTPTNAAKCAMVAVCTALLANGCSIPVKLYQRVDGAKEAATDHPAHTLVHRDASDWMSAAAFRTALTRDAIAFGNGFAHITRDGSGRPVELIRLSPGAVAIEIDDVTLEPTYRLSLAHGGTVVEHFSNILHITSGMRADDGVTGLSVISQAKDDIALSLVMAQTVASTFKNNSRPGGIILLQKAMGDDTRAAIKSSWTQALSGENAGGIAVLEHGAKYETIQQPLAENEAEKLLIQTNVAICRHFNVPPHLAYELTRATWSNAAEMNRAFLDYSLAPWHREWVSAYRRALLTPEERDTFLFEFETDEFIKSATLDRWQAYQIARSSGVLTANEIRAIENMPRIDTADADALGNPYTQGNSNDFSEVQE</sequence>
<dbReference type="Pfam" id="PF04860">
    <property type="entry name" value="Phage_portal"/>
    <property type="match status" value="1"/>
</dbReference>
<gene>
    <name evidence="2" type="ORF">DLJ53_27615</name>
</gene>
<dbReference type="InterPro" id="IPR006427">
    <property type="entry name" value="Portal_HK97"/>
</dbReference>
<protein>
    <submittedName>
        <fullName evidence="2">Phage portal protein</fullName>
    </submittedName>
</protein>
<dbReference type="Gene3D" id="3.30.1120.70">
    <property type="match status" value="1"/>
</dbReference>
<comment type="caution">
    <text evidence="2">The sequence shown here is derived from an EMBL/GenBank/DDBJ whole genome shotgun (WGS) entry which is preliminary data.</text>
</comment>
<dbReference type="EMBL" id="QHHQ01000008">
    <property type="protein sequence ID" value="RAH97626.1"/>
    <property type="molecule type" value="Genomic_DNA"/>
</dbReference>
<evidence type="ECO:0000313" key="2">
    <source>
        <dbReference type="EMBL" id="RAH97626.1"/>
    </source>
</evidence>
<dbReference type="Gene3D" id="1.20.1270.210">
    <property type="match status" value="1"/>
</dbReference>
<dbReference type="NCBIfam" id="TIGR01537">
    <property type="entry name" value="portal_HK97"/>
    <property type="match status" value="1"/>
</dbReference>
<accession>A0A8B2NM06</accession>
<organism evidence="2 3">
    <name type="scientific">Acuticoccus sediminis</name>
    <dbReference type="NCBI Taxonomy" id="2184697"/>
    <lineage>
        <taxon>Bacteria</taxon>
        <taxon>Pseudomonadati</taxon>
        <taxon>Pseudomonadota</taxon>
        <taxon>Alphaproteobacteria</taxon>
        <taxon>Hyphomicrobiales</taxon>
        <taxon>Amorphaceae</taxon>
        <taxon>Acuticoccus</taxon>
    </lineage>
</organism>
<proteinExistence type="predicted"/>
<dbReference type="InterPro" id="IPR006944">
    <property type="entry name" value="Phage/GTA_portal"/>
</dbReference>
<dbReference type="RefSeq" id="WP_111351426.1">
    <property type="nucleotide sequence ID" value="NZ_QHHQ01000008.1"/>
</dbReference>
<dbReference type="AlphaFoldDB" id="A0A8B2NM06"/>
<dbReference type="Proteomes" id="UP000249590">
    <property type="component" value="Unassembled WGS sequence"/>
</dbReference>
<keyword evidence="3" id="KW-1185">Reference proteome</keyword>
<dbReference type="OrthoDB" id="7592047at2"/>
<reference evidence="2 3" key="1">
    <citation type="submission" date="2018-05" db="EMBL/GenBank/DDBJ databases">
        <title>Acuticoccus sediminis sp. nov., isolated from deep-sea sediment of Indian Ocean.</title>
        <authorList>
            <person name="Liu X."/>
            <person name="Lai Q."/>
            <person name="Du Y."/>
            <person name="Sun F."/>
            <person name="Zhang X."/>
            <person name="Wang S."/>
            <person name="Shao Z."/>
        </authorList>
    </citation>
    <scope>NUCLEOTIDE SEQUENCE [LARGE SCALE GENOMIC DNA]</scope>
    <source>
        <strain evidence="2 3">PTG4-2</strain>
    </source>
</reference>
<feature type="region of interest" description="Disordered" evidence="1">
    <location>
        <begin position="365"/>
        <end position="385"/>
    </location>
</feature>
<evidence type="ECO:0000313" key="3">
    <source>
        <dbReference type="Proteomes" id="UP000249590"/>
    </source>
</evidence>
<feature type="compositionally biased region" description="Polar residues" evidence="1">
    <location>
        <begin position="371"/>
        <end position="385"/>
    </location>
</feature>